<organism evidence="1">
    <name type="scientific">bioreactor metagenome</name>
    <dbReference type="NCBI Taxonomy" id="1076179"/>
    <lineage>
        <taxon>unclassified sequences</taxon>
        <taxon>metagenomes</taxon>
        <taxon>ecological metagenomes</taxon>
    </lineage>
</organism>
<dbReference type="AlphaFoldDB" id="A0A645HAQ8"/>
<gene>
    <name evidence="1" type="ORF">SDC9_180678</name>
</gene>
<reference evidence="1" key="1">
    <citation type="submission" date="2019-08" db="EMBL/GenBank/DDBJ databases">
        <authorList>
            <person name="Kucharzyk K."/>
            <person name="Murdoch R.W."/>
            <person name="Higgins S."/>
            <person name="Loffler F."/>
        </authorList>
    </citation>
    <scope>NUCLEOTIDE SEQUENCE</scope>
</reference>
<evidence type="ECO:0000313" key="1">
    <source>
        <dbReference type="EMBL" id="MPN33194.1"/>
    </source>
</evidence>
<dbReference type="EMBL" id="VSSQ01085581">
    <property type="protein sequence ID" value="MPN33194.1"/>
    <property type="molecule type" value="Genomic_DNA"/>
</dbReference>
<name>A0A645HAQ8_9ZZZZ</name>
<protein>
    <submittedName>
        <fullName evidence="1">Uncharacterized protein</fullName>
    </submittedName>
</protein>
<accession>A0A645HAQ8</accession>
<comment type="caution">
    <text evidence="1">The sequence shown here is derived from an EMBL/GenBank/DDBJ whole genome shotgun (WGS) entry which is preliminary data.</text>
</comment>
<sequence length="73" mass="7992">MCGKRNFRKMVAKTPFGSAAANLPCNAAVITLPTMPGVRFTAPTMTFSKAAIASRITRIKNGLMRFNTRLPYL</sequence>
<proteinExistence type="predicted"/>